<proteinExistence type="inferred from homology"/>
<evidence type="ECO:0000259" key="10">
    <source>
        <dbReference type="PROSITE" id="PS50006"/>
    </source>
</evidence>
<dbReference type="InterPro" id="IPR000253">
    <property type="entry name" value="FHA_dom"/>
</dbReference>
<dbReference type="InterPro" id="IPR001357">
    <property type="entry name" value="BRCT_dom"/>
</dbReference>
<name>A0A834P6B1_VESPE</name>
<dbReference type="InterPro" id="IPR036420">
    <property type="entry name" value="BRCT_dom_sf"/>
</dbReference>
<keyword evidence="5" id="KW-0234">DNA repair</keyword>
<evidence type="ECO:0000256" key="3">
    <source>
        <dbReference type="ARBA" id="ARBA00022454"/>
    </source>
</evidence>
<dbReference type="Gene3D" id="2.60.200.20">
    <property type="match status" value="1"/>
</dbReference>
<comment type="caution">
    <text evidence="11">The sequence shown here is derived from an EMBL/GenBank/DDBJ whole genome shotgun (WGS) entry which is preliminary data.</text>
</comment>
<dbReference type="SMART" id="SM00240">
    <property type="entry name" value="FHA"/>
    <property type="match status" value="1"/>
</dbReference>
<feature type="domain" description="FHA" evidence="10">
    <location>
        <begin position="20"/>
        <end position="74"/>
    </location>
</feature>
<dbReference type="GO" id="GO:0000724">
    <property type="term" value="P:double-strand break repair via homologous recombination"/>
    <property type="evidence" value="ECO:0007669"/>
    <property type="project" value="TreeGrafter"/>
</dbReference>
<sequence>MWLLTSPTGELIYLKPDMLVSIGRKKGDIILSHDTSISKFHASIIVNSQTKFVVGQPTSTCILKDEGSKYGTFILRNQKFKKVITDINLKDQDLIRIGLQEEIFIVSYIPIITSTSGLPDSAKGQLHKIMDDIDGIITDCWEKFCTHLTVLKPKLTEKVAVSLAAGIPIVSIDYWKAVKSATQKGEPLPKTDNYISEISEQYISKGIVSLYPNDKRKTLFTNLIFIFFDLKQYEIYETMIRLAGGKSIVLNLKNKPTLKLQHNFIYVQFSSSDETQLTEDVMQEYDHICKTLKSLKHRIIPESEISLAILYCSIERYCNIKYNFANILTRQEKLNYNLPETLVIDTQDQELLTKENSVGEKRSCYRKDKNCIEESLKIGDRVSTPSNVASQKMSDNEKKLITYIEPTTSKNPSLEIIESEESDSSDSSIIEVKVVKIVKNKPTNMQGTSKTKETQETKVKENLATINSSNIKCSQNNDIKQNSNTSNISIRKRPPGKTFQKAHVKIPIKRIRL</sequence>
<keyword evidence="3" id="KW-0158">Chromosome</keyword>
<comment type="subcellular location">
    <subcellularLocation>
        <location evidence="2">Chromosome</location>
    </subcellularLocation>
    <subcellularLocation>
        <location evidence="1">Nucleus</location>
    </subcellularLocation>
</comment>
<dbReference type="OrthoDB" id="552194at2759"/>
<dbReference type="GO" id="GO:0030870">
    <property type="term" value="C:Mre11 complex"/>
    <property type="evidence" value="ECO:0007669"/>
    <property type="project" value="InterPro"/>
</dbReference>
<dbReference type="SUPFAM" id="SSF52113">
    <property type="entry name" value="BRCT domain"/>
    <property type="match status" value="1"/>
</dbReference>
<gene>
    <name evidence="11" type="ORF">H0235_006159</name>
</gene>
<dbReference type="GO" id="GO:0003684">
    <property type="term" value="F:damaged DNA binding"/>
    <property type="evidence" value="ECO:0007669"/>
    <property type="project" value="TreeGrafter"/>
</dbReference>
<evidence type="ECO:0000256" key="9">
    <source>
        <dbReference type="SAM" id="MobiDB-lite"/>
    </source>
</evidence>
<dbReference type="Gene3D" id="3.40.50.10190">
    <property type="entry name" value="BRCT domain"/>
    <property type="match status" value="1"/>
</dbReference>
<feature type="compositionally biased region" description="Polar residues" evidence="9">
    <location>
        <begin position="475"/>
        <end position="489"/>
    </location>
</feature>
<dbReference type="Gene3D" id="3.40.50.10980">
    <property type="entry name" value="Nibrin, BRCT2 domain"/>
    <property type="match status" value="1"/>
</dbReference>
<dbReference type="PROSITE" id="PS50006">
    <property type="entry name" value="FHA_DOMAIN"/>
    <property type="match status" value="1"/>
</dbReference>
<dbReference type="InterPro" id="IPR008984">
    <property type="entry name" value="SMAD_FHA_dom_sf"/>
</dbReference>
<dbReference type="EMBL" id="JACSDY010000004">
    <property type="protein sequence ID" value="KAF7429761.1"/>
    <property type="molecule type" value="Genomic_DNA"/>
</dbReference>
<comment type="similarity">
    <text evidence="8">Belongs to the Nibrin family.</text>
</comment>
<dbReference type="CDD" id="cd22667">
    <property type="entry name" value="FHA_NBN"/>
    <property type="match status" value="1"/>
</dbReference>
<dbReference type="CDD" id="cd17741">
    <property type="entry name" value="BRCT_nibrin"/>
    <property type="match status" value="1"/>
</dbReference>
<feature type="region of interest" description="Disordered" evidence="9">
    <location>
        <begin position="475"/>
        <end position="495"/>
    </location>
</feature>
<evidence type="ECO:0000256" key="4">
    <source>
        <dbReference type="ARBA" id="ARBA00022763"/>
    </source>
</evidence>
<evidence type="ECO:0000313" key="11">
    <source>
        <dbReference type="EMBL" id="KAF7429761.1"/>
    </source>
</evidence>
<dbReference type="InterPro" id="IPR032429">
    <property type="entry name" value="Nibrin_BRCT2"/>
</dbReference>
<evidence type="ECO:0000256" key="8">
    <source>
        <dbReference type="ARBA" id="ARBA00044757"/>
    </source>
</evidence>
<keyword evidence="7" id="KW-0131">Cell cycle</keyword>
<dbReference type="GO" id="GO:0005694">
    <property type="term" value="C:chromosome"/>
    <property type="evidence" value="ECO:0007669"/>
    <property type="project" value="UniProtKB-SubCell"/>
</dbReference>
<dbReference type="InterPro" id="IPR040227">
    <property type="entry name" value="Nibrin-rel"/>
</dbReference>
<dbReference type="InterPro" id="IPR043014">
    <property type="entry name" value="Nibrin_BRCT2_sf"/>
</dbReference>
<dbReference type="SUPFAM" id="SSF49879">
    <property type="entry name" value="SMAD/FHA domain"/>
    <property type="match status" value="1"/>
</dbReference>
<reference evidence="11" key="1">
    <citation type="journal article" date="2020" name="G3 (Bethesda)">
        <title>High-Quality Assemblies for Three Invasive Social Wasps from the &lt;i&gt;Vespula&lt;/i&gt; Genus.</title>
        <authorList>
            <person name="Harrop T.W.R."/>
            <person name="Guhlin J."/>
            <person name="McLaughlin G.M."/>
            <person name="Permina E."/>
            <person name="Stockwell P."/>
            <person name="Gilligan J."/>
            <person name="Le Lec M.F."/>
            <person name="Gruber M.A.M."/>
            <person name="Quinn O."/>
            <person name="Lovegrove M."/>
            <person name="Duncan E.J."/>
            <person name="Remnant E.J."/>
            <person name="Van Eeckhoven J."/>
            <person name="Graham B."/>
            <person name="Knapp R.A."/>
            <person name="Langford K.W."/>
            <person name="Kronenberg Z."/>
            <person name="Press M.O."/>
            <person name="Eacker S.M."/>
            <person name="Wilson-Rankin E.E."/>
            <person name="Purcell J."/>
            <person name="Lester P.J."/>
            <person name="Dearden P.K."/>
        </authorList>
    </citation>
    <scope>NUCLEOTIDE SEQUENCE</scope>
    <source>
        <strain evidence="11">Volc-1</strain>
    </source>
</reference>
<dbReference type="Pfam" id="PF00498">
    <property type="entry name" value="FHA"/>
    <property type="match status" value="1"/>
</dbReference>
<dbReference type="AlphaFoldDB" id="A0A834P6B1"/>
<dbReference type="Proteomes" id="UP000600918">
    <property type="component" value="Unassembled WGS sequence"/>
</dbReference>
<keyword evidence="6" id="KW-0539">Nucleus</keyword>
<keyword evidence="4" id="KW-0227">DNA damage</keyword>
<organism evidence="11 12">
    <name type="scientific">Vespula pensylvanica</name>
    <name type="common">Western yellow jacket</name>
    <name type="synonym">Wasp</name>
    <dbReference type="NCBI Taxonomy" id="30213"/>
    <lineage>
        <taxon>Eukaryota</taxon>
        <taxon>Metazoa</taxon>
        <taxon>Ecdysozoa</taxon>
        <taxon>Arthropoda</taxon>
        <taxon>Hexapoda</taxon>
        <taxon>Insecta</taxon>
        <taxon>Pterygota</taxon>
        <taxon>Neoptera</taxon>
        <taxon>Endopterygota</taxon>
        <taxon>Hymenoptera</taxon>
        <taxon>Apocrita</taxon>
        <taxon>Aculeata</taxon>
        <taxon>Vespoidea</taxon>
        <taxon>Vespidae</taxon>
        <taxon>Vespinae</taxon>
        <taxon>Vespula</taxon>
    </lineage>
</organism>
<evidence type="ECO:0000256" key="6">
    <source>
        <dbReference type="ARBA" id="ARBA00023242"/>
    </source>
</evidence>
<evidence type="ECO:0000256" key="5">
    <source>
        <dbReference type="ARBA" id="ARBA00023204"/>
    </source>
</evidence>
<dbReference type="PANTHER" id="PTHR12162">
    <property type="entry name" value="NIBRIN-RELATED"/>
    <property type="match status" value="1"/>
</dbReference>
<dbReference type="Pfam" id="PF00533">
    <property type="entry name" value="BRCT"/>
    <property type="match status" value="1"/>
</dbReference>
<protein>
    <recommendedName>
        <fullName evidence="10">FHA domain-containing protein</fullName>
    </recommendedName>
</protein>
<evidence type="ECO:0000313" key="12">
    <source>
        <dbReference type="Proteomes" id="UP000600918"/>
    </source>
</evidence>
<evidence type="ECO:0000256" key="7">
    <source>
        <dbReference type="ARBA" id="ARBA00023306"/>
    </source>
</evidence>
<accession>A0A834P6B1</accession>
<dbReference type="GO" id="GO:0007095">
    <property type="term" value="P:mitotic G2 DNA damage checkpoint signaling"/>
    <property type="evidence" value="ECO:0007669"/>
    <property type="project" value="InterPro"/>
</dbReference>
<evidence type="ECO:0000256" key="1">
    <source>
        <dbReference type="ARBA" id="ARBA00004123"/>
    </source>
</evidence>
<dbReference type="PANTHER" id="PTHR12162:SF0">
    <property type="entry name" value="NIBRIN"/>
    <property type="match status" value="1"/>
</dbReference>
<evidence type="ECO:0000256" key="2">
    <source>
        <dbReference type="ARBA" id="ARBA00004286"/>
    </source>
</evidence>
<dbReference type="Pfam" id="PF16508">
    <property type="entry name" value="NIBRIN_BRCT_II"/>
    <property type="match status" value="1"/>
</dbReference>
<keyword evidence="12" id="KW-1185">Reference proteome</keyword>